<evidence type="ECO:0000256" key="6">
    <source>
        <dbReference type="ARBA" id="ARBA00023065"/>
    </source>
</evidence>
<reference evidence="10 11" key="1">
    <citation type="journal article" date="2011" name="Proc. Natl. Acad. Sci. U.S.A.">
        <title>Evolutionary erosion of yeast sex chromosomes by mating-type switching accidents.</title>
        <authorList>
            <person name="Gordon J.L."/>
            <person name="Armisen D."/>
            <person name="Proux-Wera E."/>
            <person name="Oheigeartaigh S.S."/>
            <person name="Byrne K.P."/>
            <person name="Wolfe K.H."/>
        </authorList>
    </citation>
    <scope>NUCLEOTIDE SEQUENCE [LARGE SCALE GENOMIC DNA]</scope>
    <source>
        <strain evidence="11">ATCC 34711 / CBS 6284 / DSM 70876 / NBRC 10599 / NRRL Y-10934 / UCD 77-7</strain>
    </source>
</reference>
<feature type="transmembrane region" description="Helical" evidence="8">
    <location>
        <begin position="34"/>
        <end position="53"/>
    </location>
</feature>
<feature type="compositionally biased region" description="Polar residues" evidence="9">
    <location>
        <begin position="15"/>
        <end position="24"/>
    </location>
</feature>
<dbReference type="GO" id="GO:0000007">
    <property type="term" value="F:low-affinity zinc ion transmembrane transporter activity"/>
    <property type="evidence" value="ECO:0007669"/>
    <property type="project" value="TreeGrafter"/>
</dbReference>
<evidence type="ECO:0000256" key="9">
    <source>
        <dbReference type="SAM" id="MobiDB-lite"/>
    </source>
</evidence>
<sequence length="427" mass="47735">MSSSSYYLYRRDDSTPTPACPTQNDYDGRDNLRILAVFMLLISSSIGVFFPILASRYSFIRIPPIFFFIAKFFGSGVIVATAFIHLLQPAYDELNDPCLGGVWQEYPWAFGICLMALFLIFFSELMAHYFIERNERKNGGKVPDPHASHFRNPEFRGHKHGADNESGEMMEKEDQVGSPSDDLESQENDSIVERDAGASDEYRFYNEEEDVKRGDRENVHSVADGKNENLVFSEHNVEVSEDSEDSDGLFAAERKPEDVSNSEYVRELVSVMILESGIIAHSIFIGLSLSVAGKEFDTLFVVLIFHQMFEGLGLGTRVAEVEWPYSKRYTPWILGACFGVTTPISAAIGIGVRHSWVPGSRSALIVNGIFDSISAGILIYTGLVELMAHEFLYANNFEGKNSLKKLLLAYFVMCCGCGLMALLGKWA</sequence>
<dbReference type="STRING" id="1071380.I2H5X7"/>
<accession>I2H5X7</accession>
<dbReference type="OMA" id="ISEYPWV"/>
<name>I2H5X7_HENB6</name>
<dbReference type="KEGG" id="tbl:TBLA_0F02390"/>
<evidence type="ECO:0000256" key="1">
    <source>
        <dbReference type="ARBA" id="ARBA00004141"/>
    </source>
</evidence>
<keyword evidence="5 8" id="KW-1133">Transmembrane helix</keyword>
<organism evidence="10 11">
    <name type="scientific">Henningerozyma blattae (strain ATCC 34711 / CBS 6284 / DSM 70876 / NBRC 10599 / NRRL Y-10934 / UCD 77-7)</name>
    <name type="common">Yeast</name>
    <name type="synonym">Tetrapisispora blattae</name>
    <dbReference type="NCBI Taxonomy" id="1071380"/>
    <lineage>
        <taxon>Eukaryota</taxon>
        <taxon>Fungi</taxon>
        <taxon>Dikarya</taxon>
        <taxon>Ascomycota</taxon>
        <taxon>Saccharomycotina</taxon>
        <taxon>Saccharomycetes</taxon>
        <taxon>Saccharomycetales</taxon>
        <taxon>Saccharomycetaceae</taxon>
        <taxon>Henningerozyma</taxon>
    </lineage>
</organism>
<evidence type="ECO:0000256" key="3">
    <source>
        <dbReference type="ARBA" id="ARBA00022448"/>
    </source>
</evidence>
<evidence type="ECO:0000313" key="11">
    <source>
        <dbReference type="Proteomes" id="UP000002866"/>
    </source>
</evidence>
<dbReference type="HOGENOM" id="CLU_027089_0_2_1"/>
<evidence type="ECO:0000256" key="5">
    <source>
        <dbReference type="ARBA" id="ARBA00022989"/>
    </source>
</evidence>
<keyword evidence="6 8" id="KW-0406">Ion transport</keyword>
<keyword evidence="7 8" id="KW-0472">Membrane</keyword>
<evidence type="ECO:0000256" key="8">
    <source>
        <dbReference type="RuleBase" id="RU362088"/>
    </source>
</evidence>
<evidence type="ECO:0008006" key="12">
    <source>
        <dbReference type="Google" id="ProtNLM"/>
    </source>
</evidence>
<keyword evidence="4 8" id="KW-0812">Transmembrane</keyword>
<comment type="similarity">
    <text evidence="2 8">Belongs to the ZIP transporter (TC 2.A.5) family.</text>
</comment>
<evidence type="ECO:0000256" key="2">
    <source>
        <dbReference type="ARBA" id="ARBA00006939"/>
    </source>
</evidence>
<dbReference type="RefSeq" id="XP_004181298.1">
    <property type="nucleotide sequence ID" value="XM_004181250.1"/>
</dbReference>
<feature type="transmembrane region" description="Helical" evidence="8">
    <location>
        <begin position="331"/>
        <end position="352"/>
    </location>
</feature>
<feature type="transmembrane region" description="Helical" evidence="8">
    <location>
        <begin position="364"/>
        <end position="386"/>
    </location>
</feature>
<evidence type="ECO:0000256" key="4">
    <source>
        <dbReference type="ARBA" id="ARBA00022692"/>
    </source>
</evidence>
<keyword evidence="3 8" id="KW-0813">Transport</keyword>
<feature type="transmembrane region" description="Helical" evidence="8">
    <location>
        <begin position="268"/>
        <end position="292"/>
    </location>
</feature>
<dbReference type="InParanoid" id="I2H5X7"/>
<keyword evidence="11" id="KW-1185">Reference proteome</keyword>
<dbReference type="NCBIfam" id="TIGR00820">
    <property type="entry name" value="zip"/>
    <property type="match status" value="1"/>
</dbReference>
<proteinExistence type="inferred from homology"/>
<evidence type="ECO:0000256" key="7">
    <source>
        <dbReference type="ARBA" id="ARBA00023136"/>
    </source>
</evidence>
<dbReference type="GO" id="GO:0071578">
    <property type="term" value="P:zinc ion import across plasma membrane"/>
    <property type="evidence" value="ECO:0007669"/>
    <property type="project" value="TreeGrafter"/>
</dbReference>
<dbReference type="EMBL" id="HE806321">
    <property type="protein sequence ID" value="CCH61779.1"/>
    <property type="molecule type" value="Genomic_DNA"/>
</dbReference>
<feature type="region of interest" description="Disordered" evidence="9">
    <location>
        <begin position="139"/>
        <end position="192"/>
    </location>
</feature>
<feature type="transmembrane region" description="Helical" evidence="8">
    <location>
        <begin position="65"/>
        <end position="88"/>
    </location>
</feature>
<gene>
    <name evidence="10" type="primary">TBLA0F02390</name>
    <name evidence="10" type="ORF">TBLA_0F02390</name>
</gene>
<dbReference type="AlphaFoldDB" id="I2H5X7"/>
<protein>
    <recommendedName>
        <fullName evidence="12">Zinc/iron permease</fullName>
    </recommendedName>
</protein>
<feature type="transmembrane region" description="Helical" evidence="8">
    <location>
        <begin position="407"/>
        <end position="426"/>
    </location>
</feature>
<dbReference type="InterPro" id="IPR003689">
    <property type="entry name" value="ZIP"/>
</dbReference>
<comment type="subcellular location">
    <subcellularLocation>
        <location evidence="1 8">Membrane</location>
        <topology evidence="1 8">Multi-pass membrane protein</topology>
    </subcellularLocation>
</comment>
<feature type="compositionally biased region" description="Basic and acidic residues" evidence="9">
    <location>
        <begin position="139"/>
        <end position="175"/>
    </location>
</feature>
<dbReference type="GeneID" id="14496888"/>
<evidence type="ECO:0000313" key="10">
    <source>
        <dbReference type="EMBL" id="CCH61779.1"/>
    </source>
</evidence>
<comment type="caution">
    <text evidence="8">Lacks conserved residue(s) required for the propagation of feature annotation.</text>
</comment>
<dbReference type="Proteomes" id="UP000002866">
    <property type="component" value="Chromosome 6"/>
</dbReference>
<dbReference type="InterPro" id="IPR004698">
    <property type="entry name" value="Zn/Fe_permease_fun/pln"/>
</dbReference>
<dbReference type="Pfam" id="PF02535">
    <property type="entry name" value="Zip"/>
    <property type="match status" value="1"/>
</dbReference>
<feature type="transmembrane region" description="Helical" evidence="8">
    <location>
        <begin position="108"/>
        <end position="131"/>
    </location>
</feature>
<dbReference type="OrthoDB" id="448280at2759"/>
<dbReference type="GO" id="GO:0005886">
    <property type="term" value="C:plasma membrane"/>
    <property type="evidence" value="ECO:0007669"/>
    <property type="project" value="TreeGrafter"/>
</dbReference>
<dbReference type="eggNOG" id="KOG1558">
    <property type="taxonomic scope" value="Eukaryota"/>
</dbReference>
<dbReference type="PANTHER" id="PTHR11040">
    <property type="entry name" value="ZINC/IRON TRANSPORTER"/>
    <property type="match status" value="1"/>
</dbReference>
<dbReference type="PANTHER" id="PTHR11040:SF69">
    <property type="entry name" value="ZINC-REGULATED TRANSPORTER 2"/>
    <property type="match status" value="1"/>
</dbReference>
<feature type="region of interest" description="Disordered" evidence="9">
    <location>
        <begin position="1"/>
        <end position="24"/>
    </location>
</feature>